<evidence type="ECO:0000256" key="3">
    <source>
        <dbReference type="ARBA" id="ARBA00023163"/>
    </source>
</evidence>
<reference evidence="7" key="1">
    <citation type="submission" date="2019-06" db="EMBL/GenBank/DDBJ databases">
        <title>De novo transcriptome assembly of the myxozoan parasite Tetracapsuloides bryosalmonae: A two-host sequencing approach to uncover specific expression profiles.</title>
        <authorList>
            <person name="Faber M."/>
            <person name="Yoon S."/>
            <person name="Shaw S."/>
            <person name="de Paiva Alves E."/>
            <person name="Okamura B."/>
            <person name="Hartikainen H."/>
            <person name="Secombes C.J."/>
            <person name="Holland J.W."/>
        </authorList>
    </citation>
    <scope>NUCLEOTIDE SEQUENCE</scope>
    <source>
        <tissue evidence="7">Spore sac</tissue>
    </source>
</reference>
<dbReference type="PANTHER" id="PTHR45714:SF34">
    <property type="entry name" value="HOMEOBOX-LEUCINE ZIPPER PROTEIN HAT9"/>
    <property type="match status" value="1"/>
</dbReference>
<dbReference type="Pfam" id="PF00046">
    <property type="entry name" value="Homeodomain"/>
    <property type="match status" value="1"/>
</dbReference>
<proteinExistence type="evidence at transcript level"/>
<organism evidence="7">
    <name type="scientific">Tetracapsuloides bryosalmonae</name>
    <dbReference type="NCBI Taxonomy" id="271932"/>
    <lineage>
        <taxon>Eukaryota</taxon>
        <taxon>Metazoa</taxon>
        <taxon>Cnidaria</taxon>
        <taxon>Myxozoa</taxon>
        <taxon>Malacosporea</taxon>
        <taxon>Malacovalvulida</taxon>
        <taxon>Saccosporidae</taxon>
        <taxon>Tetracapsuloides</taxon>
    </lineage>
</organism>
<dbReference type="SMART" id="SM00389">
    <property type="entry name" value="HOX"/>
    <property type="match status" value="1"/>
</dbReference>
<keyword evidence="2" id="KW-0805">Transcription regulation</keyword>
<dbReference type="PANTHER" id="PTHR45714">
    <property type="entry name" value="HOMEOBOX-LEUCINE ZIPPER PROTEIN HAT14"/>
    <property type="match status" value="1"/>
</dbReference>
<dbReference type="Gene3D" id="1.10.10.60">
    <property type="entry name" value="Homeodomain-like"/>
    <property type="match status" value="1"/>
</dbReference>
<dbReference type="AlphaFoldDB" id="A0A859IQG2"/>
<evidence type="ECO:0000256" key="1">
    <source>
        <dbReference type="ARBA" id="ARBA00004123"/>
    </source>
</evidence>
<dbReference type="SUPFAM" id="SSF46689">
    <property type="entry name" value="Homeodomain-like"/>
    <property type="match status" value="1"/>
</dbReference>
<keyword evidence="3" id="KW-0804">Transcription</keyword>
<dbReference type="InterPro" id="IPR001356">
    <property type="entry name" value="HD"/>
</dbReference>
<dbReference type="EMBL" id="MN056843">
    <property type="protein sequence ID" value="QKY88627.1"/>
    <property type="molecule type" value="mRNA"/>
</dbReference>
<dbReference type="CDD" id="cd00086">
    <property type="entry name" value="homeodomain"/>
    <property type="match status" value="1"/>
</dbReference>
<dbReference type="PROSITE" id="PS50071">
    <property type="entry name" value="HOMEOBOX_2"/>
    <property type="match status" value="1"/>
</dbReference>
<feature type="domain" description="Homeobox" evidence="6">
    <location>
        <begin position="38"/>
        <end position="98"/>
    </location>
</feature>
<comment type="subcellular location">
    <subcellularLocation>
        <location evidence="1 4 5">Nucleus</location>
    </subcellularLocation>
</comment>
<keyword evidence="4 5" id="KW-0371">Homeobox</keyword>
<dbReference type="InterPro" id="IPR009057">
    <property type="entry name" value="Homeodomain-like_sf"/>
</dbReference>
<evidence type="ECO:0000256" key="4">
    <source>
        <dbReference type="PROSITE-ProRule" id="PRU00108"/>
    </source>
</evidence>
<dbReference type="GO" id="GO:0005634">
    <property type="term" value="C:nucleus"/>
    <property type="evidence" value="ECO:0007669"/>
    <property type="project" value="UniProtKB-SubCell"/>
</dbReference>
<keyword evidence="4 5" id="KW-0539">Nucleus</keyword>
<keyword evidence="4 5" id="KW-0238">DNA-binding</keyword>
<accession>A0A859IQG2</accession>
<dbReference type="InterPro" id="IPR050762">
    <property type="entry name" value="HD-ZIP_Homeobox_LZ_Class_II"/>
</dbReference>
<evidence type="ECO:0000313" key="7">
    <source>
        <dbReference type="EMBL" id="QKY88627.1"/>
    </source>
</evidence>
<protein>
    <submittedName>
        <fullName evidence="7">Homeobox protein Sebox</fullName>
    </submittedName>
</protein>
<dbReference type="GO" id="GO:0003677">
    <property type="term" value="F:DNA binding"/>
    <property type="evidence" value="ECO:0007669"/>
    <property type="project" value="UniProtKB-UniRule"/>
</dbReference>
<sequence>MIMEKSDHSNNYSAENSFISSSDTSIKESFSKKFNENLSSTKKKVIFSKWQIDLLDKTYDSNNYCDNSQIKILKKRLKLTKRQILVWFQNKRNRSINKPKNIKKTLKVSSTCDDSSVNSRFDSIQSDNSKISTQKFSNDNMFTLLESLSYSAQPLVNEHTVNLKRHYSNLQSHNEPKITSYNFFVTDLPSFKDCQCFWCSKVLCKSSQLYIVN</sequence>
<evidence type="ECO:0000259" key="6">
    <source>
        <dbReference type="PROSITE" id="PS50071"/>
    </source>
</evidence>
<evidence type="ECO:0000256" key="5">
    <source>
        <dbReference type="RuleBase" id="RU000682"/>
    </source>
</evidence>
<feature type="DNA-binding region" description="Homeobox" evidence="4">
    <location>
        <begin position="40"/>
        <end position="99"/>
    </location>
</feature>
<name>A0A859IQG2_9CNID</name>
<evidence type="ECO:0000256" key="2">
    <source>
        <dbReference type="ARBA" id="ARBA00023015"/>
    </source>
</evidence>